<evidence type="ECO:0000313" key="2">
    <source>
        <dbReference type="EMBL" id="GJM61810.1"/>
    </source>
</evidence>
<proteinExistence type="predicted"/>
<organism evidence="2 3">
    <name type="scientific">Persicobacter diffluens</name>
    <dbReference type="NCBI Taxonomy" id="981"/>
    <lineage>
        <taxon>Bacteria</taxon>
        <taxon>Pseudomonadati</taxon>
        <taxon>Bacteroidota</taxon>
        <taxon>Cytophagia</taxon>
        <taxon>Cytophagales</taxon>
        <taxon>Persicobacteraceae</taxon>
        <taxon>Persicobacter</taxon>
    </lineage>
</organism>
<accession>A0AAN5AJM6</accession>
<dbReference type="InterPro" id="IPR007138">
    <property type="entry name" value="ABM_dom"/>
</dbReference>
<name>A0AAN5AJM6_9BACT</name>
<dbReference type="Proteomes" id="UP001310022">
    <property type="component" value="Unassembled WGS sequence"/>
</dbReference>
<gene>
    <name evidence="2" type="ORF">PEDI_23620</name>
</gene>
<dbReference type="AlphaFoldDB" id="A0AAN5AJM6"/>
<reference evidence="2 3" key="1">
    <citation type="submission" date="2021-12" db="EMBL/GenBank/DDBJ databases">
        <title>Genome sequencing of bacteria with rrn-lacking chromosome and rrn-plasmid.</title>
        <authorList>
            <person name="Anda M."/>
            <person name="Iwasaki W."/>
        </authorList>
    </citation>
    <scope>NUCLEOTIDE SEQUENCE [LARGE SCALE GENOMIC DNA]</scope>
    <source>
        <strain evidence="2 3">NBRC 15940</strain>
    </source>
</reference>
<dbReference type="Gene3D" id="3.30.70.100">
    <property type="match status" value="1"/>
</dbReference>
<protein>
    <recommendedName>
        <fullName evidence="1">ABM domain-containing protein</fullName>
    </recommendedName>
</protein>
<dbReference type="InterPro" id="IPR011008">
    <property type="entry name" value="Dimeric_a/b-barrel"/>
</dbReference>
<comment type="caution">
    <text evidence="2">The sequence shown here is derived from an EMBL/GenBank/DDBJ whole genome shotgun (WGS) entry which is preliminary data.</text>
</comment>
<dbReference type="SUPFAM" id="SSF54909">
    <property type="entry name" value="Dimeric alpha+beta barrel"/>
    <property type="match status" value="1"/>
</dbReference>
<evidence type="ECO:0000313" key="3">
    <source>
        <dbReference type="Proteomes" id="UP001310022"/>
    </source>
</evidence>
<keyword evidence="3" id="KW-1185">Reference proteome</keyword>
<dbReference type="Pfam" id="PF03992">
    <property type="entry name" value="ABM"/>
    <property type="match status" value="1"/>
</dbReference>
<evidence type="ECO:0000259" key="1">
    <source>
        <dbReference type="Pfam" id="PF03992"/>
    </source>
</evidence>
<feature type="domain" description="ABM" evidence="1">
    <location>
        <begin position="2"/>
        <end position="48"/>
    </location>
</feature>
<sequence>MTRAEKACINYDLHQDNENPDLFLFFENRENRELCQTQMQNEHLIRYMEVTEGAVEEFVLHEMMHIAQTKSLL</sequence>
<dbReference type="EMBL" id="BQKE01000001">
    <property type="protein sequence ID" value="GJM61810.1"/>
    <property type="molecule type" value="Genomic_DNA"/>
</dbReference>